<reference evidence="9 10" key="1">
    <citation type="submission" date="2016-12" db="EMBL/GenBank/DDBJ databases">
        <title>The genomes of Aspergillus section Nigri reveals drivers in fungal speciation.</title>
        <authorList>
            <consortium name="DOE Joint Genome Institute"/>
            <person name="Vesth T.C."/>
            <person name="Nybo J."/>
            <person name="Theobald S."/>
            <person name="Brandl J."/>
            <person name="Frisvad J.C."/>
            <person name="Nielsen K.F."/>
            <person name="Lyhne E.K."/>
            <person name="Kogle M.E."/>
            <person name="Kuo A."/>
            <person name="Riley R."/>
            <person name="Clum A."/>
            <person name="Nolan M."/>
            <person name="Lipzen A."/>
            <person name="Salamov A."/>
            <person name="Henrissat B."/>
            <person name="Wiebenga A."/>
            <person name="De Vries R.P."/>
            <person name="Grigoriev I.V."/>
            <person name="Mortensen U.H."/>
            <person name="Andersen M.R."/>
            <person name="Baker S.E."/>
        </authorList>
    </citation>
    <scope>NUCLEOTIDE SEQUENCE [LARGE SCALE GENOMIC DNA]</scope>
    <source>
        <strain evidence="9 10">IBT 23096</strain>
    </source>
</reference>
<dbReference type="InterPro" id="IPR043133">
    <property type="entry name" value="GTP-CH-I_C/QueF"/>
</dbReference>
<name>A0A2I2G123_9EURO</name>
<dbReference type="STRING" id="1392250.A0A2I2G123"/>
<dbReference type="RefSeq" id="XP_024701879.1">
    <property type="nucleotide sequence ID" value="XM_024847806.1"/>
</dbReference>
<proteinExistence type="inferred from homology"/>
<evidence type="ECO:0000256" key="6">
    <source>
        <dbReference type="ARBA" id="ARBA00023239"/>
    </source>
</evidence>
<dbReference type="GO" id="GO:0005737">
    <property type="term" value="C:cytoplasm"/>
    <property type="evidence" value="ECO:0007669"/>
    <property type="project" value="TreeGrafter"/>
</dbReference>
<feature type="domain" description="Dihydroneopterin aldolase/epimerase" evidence="8">
    <location>
        <begin position="202"/>
        <end position="309"/>
    </location>
</feature>
<dbReference type="GeneID" id="36555505"/>
<dbReference type="EMBL" id="MSFO01000006">
    <property type="protein sequence ID" value="PLB46577.1"/>
    <property type="molecule type" value="Genomic_DNA"/>
</dbReference>
<evidence type="ECO:0000256" key="7">
    <source>
        <dbReference type="ARBA" id="ARBA00032903"/>
    </source>
</evidence>
<dbReference type="OrthoDB" id="5425486at2759"/>
<dbReference type="GO" id="GO:0046656">
    <property type="term" value="P:folic acid biosynthetic process"/>
    <property type="evidence" value="ECO:0007669"/>
    <property type="project" value="UniProtKB-KW"/>
</dbReference>
<dbReference type="SUPFAM" id="SSF55620">
    <property type="entry name" value="Tetrahydrobiopterin biosynthesis enzymes-like"/>
    <property type="match status" value="1"/>
</dbReference>
<keyword evidence="5" id="KW-0289">Folate biosynthesis</keyword>
<keyword evidence="6" id="KW-0456">Lyase</keyword>
<dbReference type="PANTHER" id="PTHR42844">
    <property type="entry name" value="DIHYDRONEOPTERIN ALDOLASE 1-RELATED"/>
    <property type="match status" value="1"/>
</dbReference>
<dbReference type="SMART" id="SM00905">
    <property type="entry name" value="FolB"/>
    <property type="match status" value="1"/>
</dbReference>
<evidence type="ECO:0000313" key="9">
    <source>
        <dbReference type="EMBL" id="PLB46577.1"/>
    </source>
</evidence>
<dbReference type="PANTHER" id="PTHR42844:SF1">
    <property type="entry name" value="DIHYDRONEOPTERIN ALDOLASE 1-RELATED"/>
    <property type="match status" value="1"/>
</dbReference>
<comment type="caution">
    <text evidence="9">The sequence shown here is derived from an EMBL/GenBank/DDBJ whole genome shotgun (WGS) entry which is preliminary data.</text>
</comment>
<dbReference type="VEuPathDB" id="FungiDB:P170DRAFT_427884"/>
<comment type="pathway">
    <text evidence="2">Cofactor biosynthesis; tetrahydrofolate biosynthesis; 2-amino-4-hydroxy-6-hydroxymethyl-7,8-dihydropteridine diphosphate from 7,8-dihydroneopterin triphosphate: step 3/4.</text>
</comment>
<organism evidence="9 10">
    <name type="scientific">Aspergillus steynii IBT 23096</name>
    <dbReference type="NCBI Taxonomy" id="1392250"/>
    <lineage>
        <taxon>Eukaryota</taxon>
        <taxon>Fungi</taxon>
        <taxon>Dikarya</taxon>
        <taxon>Ascomycota</taxon>
        <taxon>Pezizomycotina</taxon>
        <taxon>Eurotiomycetes</taxon>
        <taxon>Eurotiomycetidae</taxon>
        <taxon>Eurotiales</taxon>
        <taxon>Aspergillaceae</taxon>
        <taxon>Aspergillus</taxon>
        <taxon>Aspergillus subgen. Circumdati</taxon>
    </lineage>
</organism>
<dbReference type="GO" id="GO:0004150">
    <property type="term" value="F:dihydroneopterin aldolase activity"/>
    <property type="evidence" value="ECO:0007669"/>
    <property type="project" value="UniProtKB-EC"/>
</dbReference>
<protein>
    <recommendedName>
        <fullName evidence="4">dihydroneopterin aldolase</fullName>
        <ecNumber evidence="4">4.1.2.25</ecNumber>
    </recommendedName>
    <alternativeName>
        <fullName evidence="7">7,8-dihydroneopterin aldolase</fullName>
    </alternativeName>
</protein>
<dbReference type="InterPro" id="IPR006157">
    <property type="entry name" value="FolB_dom"/>
</dbReference>
<comment type="similarity">
    <text evidence="3">Belongs to the DHNA family.</text>
</comment>
<evidence type="ECO:0000256" key="2">
    <source>
        <dbReference type="ARBA" id="ARBA00005013"/>
    </source>
</evidence>
<evidence type="ECO:0000313" key="10">
    <source>
        <dbReference type="Proteomes" id="UP000234275"/>
    </source>
</evidence>
<gene>
    <name evidence="9" type="ORF">P170DRAFT_427884</name>
</gene>
<evidence type="ECO:0000256" key="5">
    <source>
        <dbReference type="ARBA" id="ARBA00022909"/>
    </source>
</evidence>
<dbReference type="Gene3D" id="3.30.1130.10">
    <property type="match status" value="2"/>
</dbReference>
<sequence length="315" mass="34897">MSEPTPFISFNSPPPTVDTIHLRNIQLQLPTAPEAWHRTGTPQPCTASLRFSYSSSVAAAEADDVACTIDYGKLFRRIIRNIQDQGEATKSDGCILGDHITNTDGTSLQEMLYKDISQDVRFFPTIIARCCLEILDECAEACPHPTAINPEYGHFDIQLHLPKAILRADGGFSHQSTFAIGRTQNETSGRNERCLVLLDEVFEVRNIRCFCILGINPWEKLEKQAVNVSLKFKGVGGLKWGTTVVETYQAMVRELAERVENTSFGSVEALASFIARICTMDFGNEEVTVLVEKPNALAFVGGSGLEITRSRAFFQ</sequence>
<dbReference type="Pfam" id="PF02152">
    <property type="entry name" value="FolB"/>
    <property type="match status" value="1"/>
</dbReference>
<dbReference type="InterPro" id="IPR006156">
    <property type="entry name" value="Dihydroneopterin_aldolase"/>
</dbReference>
<keyword evidence="10" id="KW-1185">Reference proteome</keyword>
<evidence type="ECO:0000259" key="8">
    <source>
        <dbReference type="SMART" id="SM00905"/>
    </source>
</evidence>
<dbReference type="AlphaFoldDB" id="A0A2I2G123"/>
<accession>A0A2I2G123</accession>
<comment type="catalytic activity">
    <reaction evidence="1">
        <text>7,8-dihydroneopterin = 6-hydroxymethyl-7,8-dihydropterin + glycolaldehyde</text>
        <dbReference type="Rhea" id="RHEA:10540"/>
        <dbReference type="ChEBI" id="CHEBI:17001"/>
        <dbReference type="ChEBI" id="CHEBI:17071"/>
        <dbReference type="ChEBI" id="CHEBI:44841"/>
        <dbReference type="EC" id="4.1.2.25"/>
    </reaction>
</comment>
<dbReference type="Proteomes" id="UP000234275">
    <property type="component" value="Unassembled WGS sequence"/>
</dbReference>
<evidence type="ECO:0000256" key="3">
    <source>
        <dbReference type="ARBA" id="ARBA00005708"/>
    </source>
</evidence>
<evidence type="ECO:0000256" key="4">
    <source>
        <dbReference type="ARBA" id="ARBA00013043"/>
    </source>
</evidence>
<evidence type="ECO:0000256" key="1">
    <source>
        <dbReference type="ARBA" id="ARBA00001353"/>
    </source>
</evidence>
<dbReference type="EC" id="4.1.2.25" evidence="4"/>